<dbReference type="Gene3D" id="2.60.120.590">
    <property type="entry name" value="Alpha-ketoglutarate-dependent dioxygenase AlkB-like"/>
    <property type="match status" value="1"/>
</dbReference>
<name>A0A6M3YTX4_9VIRU</name>
<reference evidence="14" key="1">
    <citation type="submission" date="2020-01" db="EMBL/GenBank/DDBJ databases">
        <title>Viral genomes from wild and zoo birds in China.</title>
        <authorList>
            <person name="Zhao M."/>
            <person name="Shan L.T."/>
            <person name="Yang X.S."/>
            <person name="Zhang W."/>
        </authorList>
    </citation>
    <scope>NUCLEOTIDE SEQUENCE</scope>
    <source>
        <strain evidence="14">Plw156shi1</strain>
    </source>
</reference>
<evidence type="ECO:0000256" key="7">
    <source>
        <dbReference type="ARBA" id="ARBA00022807"/>
    </source>
</evidence>
<dbReference type="PROSITE" id="PS51471">
    <property type="entry name" value="FE2OG_OXY"/>
    <property type="match status" value="1"/>
</dbReference>
<sequence length="2569" mass="290212">MVVATYQILRTSIHTGAAVAQAAIHACSDKTGFHGDHTGFEIYEEPIKQVMGHCLAMPHGWGDLPTHYDPVEIAEYWRTNPPVKNIGLEYLTLGEFVTLRLLDTSTILPVSTEQLLVYLSYTYNANHAFVKMPHISMRLSWRHMFLAFTAISHSFADCTVSGIEQYNKLISLLAPLGGNERRYSTHCCSIYFDGDIEHLATRTDAANIRYVLRKLKPANTIPLLFELFDSPTWKGKFSSIMRLIELFEIDASNVSTEALHSIAEFVLRIAQWIMEKTQIGVEFMKNKCGWRKIEESSVDLREMQCKPPPSIKCACGKESTHGCSLCVHHHCDECKGCDCPNEYKHIMAACKCDNNQDCLYRALHQATKIDVKIMKQRLWQQLQLPIYPAMYEGMLDTYDIRDWMLSYGEFVDAVRREINVNEMCGIDTLMAFSMVFNYNIEVRENDQIHHFQIAEIRPWINLHLATAHYTYIEETTPLVPTHFLWGSPFTQFSHLPGFLSQLEKRACMKEANSSSTTPTATPPSTTPSTPGIETPVIAPTPTTMPINPNTLSIVLNGLEPTYSSDSDSESEYFTQMIKELDDSGPHEQDAVESEKKVEEEVQVEKGPSFIEALKAGEFGSCCKMFGGWLKDSSREVVQFFEDSPFVSGLFAIVAGIANFLGLYCVMPTTRRGIAGLMDRFQNVTKTMHYARQGFKGVLDSVKDVFSCFKDFLGIEDNSDLSIFKRELGDALVKCKNMLVTAQSKPGVFINDSKAYLDFRKDYHALLNLYSKLVKFSNTRELAILNPIWFALSKTYESLTHIYTKFVNGMNSRIVPVCIYLWGGSNLGKSAVLSHLSNLLNTKLERSMSSYTISKGNTHWNNFGGHEIIRLDDVNAFISPAEGDVDSLHLFNLVTDAPFIPMQAAIPDKGVMAAPHFVIAASNLPSLPSNTCISDVQAWERRRHLCINVSWPEHEKKCGIRTDCEHFKDLKLDNFDHLTFTIVDPVMSSMRDSKNLLRSVKTGCEYAAKVIETKPRDKVIQAGQKVSLDKIVDMASKLHIVHKNNFAIAYEAAVKAGTMKQETSAWSKKPVVMLDGQPGTGKSHIFQRFMELAKEDALHLTTNKDFEQFAKSGYVANGKKFVVIDDTTPLSANPELWNQFVQLINQLYNSVQPPPYTVICGVNSTVLKSKFSEDTINQVTRRAAVIKSHFNPRPRLEMFLNVFKDESISKFYTCKDIEENFAQEDKSKIRLMSDFVSYRVGKENLTQDGVAKRLLAHVPAIVPIISQNTLTLRREVAATCLCKLDITANKLLKTVVDSNITNIISLIGSSRLNTLQGSKLDQAGLAKALKSIADRTASLKDVTFESFDDLLLQARNQNLLEAFKGEVALLLLKDKAYFIDYTKTMCDAGIFDLGMKEIVEAVKDLKVVTSFSTVEKVKSVITSVFPPWFVLAMDIFGTIMSVITPILSSVFSIQNSVDLHDSYRIVQPIQDIISKGADAIMERSTVTLANKLGVKELARDVYNVNQLVPGANHINKPQYAYADTLPAEAFTSEVDDPTRFDLETFPDKPKQQKVTWNGETFPDKIKQQKVTWNGETFPDKHKQKPVQWNESTRNSKHAVPEYAPRPFVSSALTAPVPEATATARVFHAASPDAPKIVQQVSTDPALYPIVNHLIKNVGEVLSNTGERLCSGIFVRGRTFRTVLHLENYSDINTLRIKTLDGRIWSTKVVHTEPVYDRLDLAVTDHDFPAKPDISKHLPQKTNLIPEGTYAVLVTPNTTILNSPSFSIRSYQIKDVLYKYFSEEKIGQYVVDYRGHKGGFMLQGPVQTTYGDCGSLLILADPNLNHGKLLGIHTSASTFAAYASPMYCDQYEDRKFQCIENSSKFNSSIFSLPPNDSKGIARSHVPIYVPSKTKLFENWFPLGEKMYEPSVLDGNDTRSQVSSVLYDEAIKWCKPRVVIPEEDKVDLKECMKDVAMHFVDVLKASGTKLKTLTSMEAMNKYQGSSHSEPINLHTSAGFPWNLNTRRAGKQDYIVSDAHGIRRWNNENKVKVNQLQSSINQYLSPALHSKQNSAVFQVFLKDEPVKLKKIYEITRTRTIAAAPIDYQIAYRRYIHTAHCAIMDNWHELPVKVGINPLSLDWHTLFTSLSKTNMRAVDLDYKEWDFSADPFMIDLLADFYDILFKNLDPNYAPIDKEIRDNLYAHIKNFNLLIGRTLYRATGGIPSGYPGTSFDNSIINYLITYWAFRQIARRRNTKLLNFYSFNQLVTCAIYGDDIVMTVNSQVLKDFNGLSIPSVVARLGYVAQPADKGSTFVSSRPLKDCIFLSRHFKFTSGIWIGPLQLDHLFKPSWYVSDRRSHKFWETPHEKCQSPDIVASSYESMLYEAALHPDEVFDMVRDAAIKVYGITKLRLPLQKKEAISRIFGSSLRVTTVEGLTFHQIHDIIQNYNPPSRPPHISRFHNRVSYSYGPKYEYTGSNQPSNPLPKVVKKLLIEINQAFGKEWNSVLVNEYPVGGEIPYHKDDEPGLDLDHGILGVTIFGDGQIEFKNHNVQCAYFLSPGSAYLMEKRCLTDYHHRRTNHQRASMSLTFRKID</sequence>
<evidence type="ECO:0000259" key="11">
    <source>
        <dbReference type="PROSITE" id="PS50507"/>
    </source>
</evidence>
<dbReference type="SUPFAM" id="SSF50494">
    <property type="entry name" value="Trypsin-like serine proteases"/>
    <property type="match status" value="1"/>
</dbReference>
<dbReference type="InterPro" id="IPR043128">
    <property type="entry name" value="Rev_trsase/Diguanyl_cyclase"/>
</dbReference>
<dbReference type="InterPro" id="IPR001205">
    <property type="entry name" value="RNA-dir_pol_C"/>
</dbReference>
<feature type="region of interest" description="Disordered" evidence="10">
    <location>
        <begin position="509"/>
        <end position="532"/>
    </location>
</feature>
<dbReference type="SUPFAM" id="SSF56672">
    <property type="entry name" value="DNA/RNA polymerases"/>
    <property type="match status" value="1"/>
</dbReference>
<dbReference type="Pfam" id="PF13532">
    <property type="entry name" value="2OG-FeII_Oxy_2"/>
    <property type="match status" value="1"/>
</dbReference>
<evidence type="ECO:0000256" key="1">
    <source>
        <dbReference type="ARBA" id="ARBA00022484"/>
    </source>
</evidence>
<dbReference type="GO" id="GO:0003968">
    <property type="term" value="F:RNA-directed RNA polymerase activity"/>
    <property type="evidence" value="ECO:0007669"/>
    <property type="project" value="UniProtKB-KW"/>
</dbReference>
<keyword evidence="3" id="KW-0808">Transferase</keyword>
<dbReference type="SUPFAM" id="SSF52540">
    <property type="entry name" value="P-loop containing nucleoside triphosphate hydrolases"/>
    <property type="match status" value="2"/>
</dbReference>
<dbReference type="GO" id="GO:0006351">
    <property type="term" value="P:DNA-templated transcription"/>
    <property type="evidence" value="ECO:0007669"/>
    <property type="project" value="InterPro"/>
</dbReference>
<feature type="region of interest" description="Disordered" evidence="10">
    <location>
        <begin position="1574"/>
        <end position="1598"/>
    </location>
</feature>
<keyword evidence="8" id="KW-0067">ATP-binding</keyword>
<keyword evidence="6" id="KW-0378">Hydrolase</keyword>
<evidence type="ECO:0000313" key="14">
    <source>
        <dbReference type="EMBL" id="QJI53536.1"/>
    </source>
</evidence>
<dbReference type="GO" id="GO:0039694">
    <property type="term" value="P:viral RNA genome replication"/>
    <property type="evidence" value="ECO:0007669"/>
    <property type="project" value="InterPro"/>
</dbReference>
<dbReference type="InterPro" id="IPR009003">
    <property type="entry name" value="Peptidase_S1_PA"/>
</dbReference>
<dbReference type="InterPro" id="IPR007094">
    <property type="entry name" value="RNA-dir_pol_PSvirus"/>
</dbReference>
<keyword evidence="7" id="KW-0788">Thiol protease</keyword>
<dbReference type="PROSITE" id="PS50507">
    <property type="entry name" value="RDRP_SSRNA_POS"/>
    <property type="match status" value="1"/>
</dbReference>
<dbReference type="Pfam" id="PF00680">
    <property type="entry name" value="RdRP_1"/>
    <property type="match status" value="1"/>
</dbReference>
<dbReference type="Pfam" id="PF00910">
    <property type="entry name" value="RNA_helicase"/>
    <property type="match status" value="1"/>
</dbReference>
<dbReference type="InterPro" id="IPR005123">
    <property type="entry name" value="Oxoglu/Fe-dep_dioxygenase_dom"/>
</dbReference>
<evidence type="ECO:0000256" key="8">
    <source>
        <dbReference type="ARBA" id="ARBA00022840"/>
    </source>
</evidence>
<dbReference type="CDD" id="cd23169">
    <property type="entry name" value="ps-ssRNAv-Picornavirales"/>
    <property type="match status" value="1"/>
</dbReference>
<organism evidence="14">
    <name type="scientific">Picornavirales sp</name>
    <dbReference type="NCBI Taxonomy" id="1955153"/>
    <lineage>
        <taxon>Viruses</taxon>
        <taxon>Riboviria</taxon>
        <taxon>Orthornavirae</taxon>
        <taxon>Pisuviricota</taxon>
        <taxon>Pisoniviricetes</taxon>
        <taxon>Picornavirales</taxon>
    </lineage>
</organism>
<dbReference type="GO" id="GO:0006508">
    <property type="term" value="P:proteolysis"/>
    <property type="evidence" value="ECO:0007669"/>
    <property type="project" value="UniProtKB-KW"/>
</dbReference>
<dbReference type="EMBL" id="MN918673">
    <property type="protein sequence ID" value="QJI53536.1"/>
    <property type="molecule type" value="Genomic_RNA"/>
</dbReference>
<dbReference type="GO" id="GO:0005524">
    <property type="term" value="F:ATP binding"/>
    <property type="evidence" value="ECO:0007669"/>
    <property type="project" value="UniProtKB-KW"/>
</dbReference>
<dbReference type="GO" id="GO:0003724">
    <property type="term" value="F:RNA helicase activity"/>
    <property type="evidence" value="ECO:0007669"/>
    <property type="project" value="InterPro"/>
</dbReference>
<dbReference type="SUPFAM" id="SSF51197">
    <property type="entry name" value="Clavaminate synthase-like"/>
    <property type="match status" value="1"/>
</dbReference>
<dbReference type="GO" id="GO:0008234">
    <property type="term" value="F:cysteine-type peptidase activity"/>
    <property type="evidence" value="ECO:0007669"/>
    <property type="project" value="UniProtKB-KW"/>
</dbReference>
<evidence type="ECO:0000256" key="4">
    <source>
        <dbReference type="ARBA" id="ARBA00022695"/>
    </source>
</evidence>
<evidence type="ECO:0000259" key="13">
    <source>
        <dbReference type="PROSITE" id="PS51471"/>
    </source>
</evidence>
<evidence type="ECO:0000256" key="2">
    <source>
        <dbReference type="ARBA" id="ARBA00022670"/>
    </source>
</evidence>
<dbReference type="InterPro" id="IPR027450">
    <property type="entry name" value="AlkB-like"/>
</dbReference>
<protein>
    <recommendedName>
        <fullName evidence="15">Polyprotein</fullName>
    </recommendedName>
</protein>
<dbReference type="InterPro" id="IPR043502">
    <property type="entry name" value="DNA/RNA_pol_sf"/>
</dbReference>
<keyword evidence="9" id="KW-0693">Viral RNA replication</keyword>
<accession>A0A6M3YTX4</accession>
<keyword evidence="5" id="KW-0547">Nucleotide-binding</keyword>
<feature type="domain" description="RdRp catalytic" evidence="11">
    <location>
        <begin position="2130"/>
        <end position="2265"/>
    </location>
</feature>
<dbReference type="Gene3D" id="3.30.70.270">
    <property type="match status" value="1"/>
</dbReference>
<dbReference type="PROSITE" id="PS51218">
    <property type="entry name" value="SF3_HELICASE_2"/>
    <property type="match status" value="1"/>
</dbReference>
<dbReference type="InterPro" id="IPR037151">
    <property type="entry name" value="AlkB-like_sf"/>
</dbReference>
<evidence type="ECO:0000256" key="9">
    <source>
        <dbReference type="ARBA" id="ARBA00022953"/>
    </source>
</evidence>
<keyword evidence="1" id="KW-0696">RNA-directed RNA polymerase</keyword>
<evidence type="ECO:0000256" key="5">
    <source>
        <dbReference type="ARBA" id="ARBA00022741"/>
    </source>
</evidence>
<dbReference type="InterPro" id="IPR014759">
    <property type="entry name" value="Helicase_SF3_ssRNA_vir"/>
</dbReference>
<evidence type="ECO:0000256" key="3">
    <source>
        <dbReference type="ARBA" id="ARBA00022679"/>
    </source>
</evidence>
<feature type="domain" description="SF3 helicase" evidence="12">
    <location>
        <begin position="796"/>
        <end position="962"/>
    </location>
</feature>
<dbReference type="GO" id="GO:0003723">
    <property type="term" value="F:RNA binding"/>
    <property type="evidence" value="ECO:0007669"/>
    <property type="project" value="InterPro"/>
</dbReference>
<proteinExistence type="predicted"/>
<keyword evidence="4" id="KW-0548">Nucleotidyltransferase</keyword>
<dbReference type="Gene3D" id="1.20.960.20">
    <property type="match status" value="1"/>
</dbReference>
<evidence type="ECO:0000256" key="6">
    <source>
        <dbReference type="ARBA" id="ARBA00022801"/>
    </source>
</evidence>
<keyword evidence="2" id="KW-0645">Protease</keyword>
<dbReference type="InterPro" id="IPR027417">
    <property type="entry name" value="P-loop_NTPase"/>
</dbReference>
<dbReference type="InterPro" id="IPR000605">
    <property type="entry name" value="Helicase_SF3_ssDNA/RNA_vir"/>
</dbReference>
<feature type="domain" description="Fe2OG dioxygenase" evidence="13">
    <location>
        <begin position="2478"/>
        <end position="2569"/>
    </location>
</feature>
<evidence type="ECO:0000259" key="12">
    <source>
        <dbReference type="PROSITE" id="PS51218"/>
    </source>
</evidence>
<evidence type="ECO:0008006" key="15">
    <source>
        <dbReference type="Google" id="ProtNLM"/>
    </source>
</evidence>
<evidence type="ECO:0000256" key="10">
    <source>
        <dbReference type="SAM" id="MobiDB-lite"/>
    </source>
</evidence>